<evidence type="ECO:0000256" key="7">
    <source>
        <dbReference type="ARBA" id="ARBA00023136"/>
    </source>
</evidence>
<feature type="compositionally biased region" description="Basic and acidic residues" evidence="8">
    <location>
        <begin position="324"/>
        <end position="357"/>
    </location>
</feature>
<dbReference type="InterPro" id="IPR022357">
    <property type="entry name" value="MIP_CS"/>
</dbReference>
<name>A0A2S5BIU4_9BASI</name>
<evidence type="ECO:0000313" key="11">
    <source>
        <dbReference type="Proteomes" id="UP000237144"/>
    </source>
</evidence>
<dbReference type="Gene3D" id="1.20.1080.10">
    <property type="entry name" value="Glycerol uptake facilitator protein"/>
    <property type="match status" value="1"/>
</dbReference>
<feature type="transmembrane region" description="Helical" evidence="9">
    <location>
        <begin position="694"/>
        <end position="711"/>
    </location>
</feature>
<dbReference type="InterPro" id="IPR050363">
    <property type="entry name" value="MIP/Aquaporin"/>
</dbReference>
<feature type="region of interest" description="Disordered" evidence="8">
    <location>
        <begin position="766"/>
        <end position="822"/>
    </location>
</feature>
<comment type="caution">
    <text evidence="10">The sequence shown here is derived from an EMBL/GenBank/DDBJ whole genome shotgun (WGS) entry which is preliminary data.</text>
</comment>
<comment type="subcellular location">
    <subcellularLocation>
        <location evidence="1">Membrane</location>
        <topology evidence="1">Multi-pass membrane protein</topology>
    </subcellularLocation>
</comment>
<keyword evidence="7 9" id="KW-0472">Membrane</keyword>
<keyword evidence="4 9" id="KW-0812">Transmembrane</keyword>
<evidence type="ECO:0000256" key="2">
    <source>
        <dbReference type="ARBA" id="ARBA00006175"/>
    </source>
</evidence>
<evidence type="ECO:0008006" key="12">
    <source>
        <dbReference type="Google" id="ProtNLM"/>
    </source>
</evidence>
<feature type="compositionally biased region" description="Basic and acidic residues" evidence="8">
    <location>
        <begin position="766"/>
        <end position="796"/>
    </location>
</feature>
<dbReference type="STRING" id="741276.A0A2S5BIU4"/>
<organism evidence="10 11">
    <name type="scientific">Rhodotorula taiwanensis</name>
    <dbReference type="NCBI Taxonomy" id="741276"/>
    <lineage>
        <taxon>Eukaryota</taxon>
        <taxon>Fungi</taxon>
        <taxon>Dikarya</taxon>
        <taxon>Basidiomycota</taxon>
        <taxon>Pucciniomycotina</taxon>
        <taxon>Microbotryomycetes</taxon>
        <taxon>Sporidiobolales</taxon>
        <taxon>Sporidiobolaceae</taxon>
        <taxon>Rhodotorula</taxon>
    </lineage>
</organism>
<evidence type="ECO:0000256" key="3">
    <source>
        <dbReference type="ARBA" id="ARBA00022448"/>
    </source>
</evidence>
<dbReference type="PANTHER" id="PTHR43829:SF24">
    <property type="entry name" value="MIP AQUAPORIN (EUROFUNG)"/>
    <property type="match status" value="1"/>
</dbReference>
<feature type="compositionally biased region" description="Low complexity" evidence="8">
    <location>
        <begin position="248"/>
        <end position="266"/>
    </location>
</feature>
<reference evidence="10 11" key="1">
    <citation type="journal article" date="2018" name="Front. Microbiol.">
        <title>Prospects for Fungal Bioremediation of Acidic Radioactive Waste Sites: Characterization and Genome Sequence of Rhodotorula taiwanensis MD1149.</title>
        <authorList>
            <person name="Tkavc R."/>
            <person name="Matrosova V.Y."/>
            <person name="Grichenko O.E."/>
            <person name="Gostincar C."/>
            <person name="Volpe R.P."/>
            <person name="Klimenkova P."/>
            <person name="Gaidamakova E.K."/>
            <person name="Zhou C.E."/>
            <person name="Stewart B.J."/>
            <person name="Lyman M.G."/>
            <person name="Malfatti S.A."/>
            <person name="Rubinfeld B."/>
            <person name="Courtot M."/>
            <person name="Singh J."/>
            <person name="Dalgard C.L."/>
            <person name="Hamilton T."/>
            <person name="Frey K.G."/>
            <person name="Gunde-Cimerman N."/>
            <person name="Dugan L."/>
            <person name="Daly M.J."/>
        </authorList>
    </citation>
    <scope>NUCLEOTIDE SEQUENCE [LARGE SCALE GENOMIC DNA]</scope>
    <source>
        <strain evidence="10 11">MD1149</strain>
    </source>
</reference>
<evidence type="ECO:0000256" key="1">
    <source>
        <dbReference type="ARBA" id="ARBA00004141"/>
    </source>
</evidence>
<dbReference type="GO" id="GO:0005886">
    <property type="term" value="C:plasma membrane"/>
    <property type="evidence" value="ECO:0007669"/>
    <property type="project" value="TreeGrafter"/>
</dbReference>
<keyword evidence="3" id="KW-0813">Transport</keyword>
<comment type="similarity">
    <text evidence="2">Belongs to the MIP/aquaporin (TC 1.A.8) family.</text>
</comment>
<dbReference type="InterPro" id="IPR000425">
    <property type="entry name" value="MIP"/>
</dbReference>
<dbReference type="Pfam" id="PF00230">
    <property type="entry name" value="MIP"/>
    <property type="match status" value="1"/>
</dbReference>
<accession>A0A2S5BIU4</accession>
<dbReference type="CDD" id="cd00333">
    <property type="entry name" value="MIP"/>
    <property type="match status" value="1"/>
</dbReference>
<evidence type="ECO:0000256" key="5">
    <source>
        <dbReference type="ARBA" id="ARBA00022737"/>
    </source>
</evidence>
<feature type="compositionally biased region" description="Low complexity" evidence="8">
    <location>
        <begin position="170"/>
        <end position="183"/>
    </location>
</feature>
<feature type="compositionally biased region" description="Basic and acidic residues" evidence="8">
    <location>
        <begin position="389"/>
        <end position="399"/>
    </location>
</feature>
<dbReference type="Proteomes" id="UP000237144">
    <property type="component" value="Unassembled WGS sequence"/>
</dbReference>
<gene>
    <name evidence="10" type="ORF">BMF94_0266</name>
</gene>
<feature type="compositionally biased region" description="Low complexity" evidence="8">
    <location>
        <begin position="95"/>
        <end position="114"/>
    </location>
</feature>
<feature type="region of interest" description="Disordered" evidence="8">
    <location>
        <begin position="1"/>
        <end position="425"/>
    </location>
</feature>
<feature type="transmembrane region" description="Helical" evidence="9">
    <location>
        <begin position="603"/>
        <end position="625"/>
    </location>
</feature>
<evidence type="ECO:0000313" key="10">
    <source>
        <dbReference type="EMBL" id="POY76674.1"/>
    </source>
</evidence>
<dbReference type="PRINTS" id="PR00783">
    <property type="entry name" value="MINTRINSICP"/>
</dbReference>
<feature type="transmembrane region" description="Helical" evidence="9">
    <location>
        <begin position="545"/>
        <end position="562"/>
    </location>
</feature>
<evidence type="ECO:0000256" key="9">
    <source>
        <dbReference type="SAM" id="Phobius"/>
    </source>
</evidence>
<proteinExistence type="inferred from homology"/>
<dbReference type="GO" id="GO:0015254">
    <property type="term" value="F:glycerol channel activity"/>
    <property type="evidence" value="ECO:0007669"/>
    <property type="project" value="TreeGrafter"/>
</dbReference>
<feature type="compositionally biased region" description="Basic and acidic residues" evidence="8">
    <location>
        <begin position="288"/>
        <end position="306"/>
    </location>
</feature>
<sequence length="822" mass="88413">MSGTSEPASPPATADTSDSPRGRRARAKRQPANEQPPWPAAFAPDTSGHPPQHRRQSSAASNMSRKSAGAPLGDDAAQAAPSKQRPRHGSQRQNSTASATPSASSSATDSTAARRAVDRYQRPRPANLAGPSFHPEQRPSLAQTCPDCHTSYRSQNAGDWSDVEGSTALSGDESVDGSVGSRSIASAMAGKKPLWAIGGVFPKKRRQRRSTATSEEPGPIRRRSTLQPPEARKASISGGSVPGHRLSLRPSRQSSQPPSSSSRPPRTFIEPIAGGETPGSQVIESDLETDRDWTAAERPDPFEEVRQTQSRPRPLDVVVSNDSGRSREGDATQGSSKRDSTAPPDGREKPDDLEKVPSHGSSPTIFGEGPPDAGEKEQGAAEPDADDLQYERDAEDGHKAGNTGQALGGKLDQRADEWEDDTGDDLPIRNRWGTIRYALREPMAEFLGTLVLIVLGVGSTCQTKLSNETMGAYQSENWAWGFGVMSALGGHTNPAVTITLALFRGFPWKMVPRYIIAQILGAFCGALILYGNYSRAMLDYDPNKLYSAGPGSNISATLFVTAPASTIGTPVQGFCQEILASGILTIAVLALGDENNAPPGAGLGAIVLGFVVVAIGMSNGWVSGYAINPARDLGPRLALTCFGYGSILWTGYWWWWLLGPVAGTLVGSIAGALTYDLLIFTGPGSPVNYSSRELWLASGIPTVHNMVWIALSPNKRQSRRFINGAHAAEAGLAAEVAMRIEEQRPGRANSQQLNEAALIERFRKGRRRVAEQEEEQRRRREERERQIRESLEEQRRAPLPSSSQPDLRAHDEETEGQPVEGI</sequence>
<feature type="transmembrane region" description="Helical" evidence="9">
    <location>
        <begin position="661"/>
        <end position="682"/>
    </location>
</feature>
<dbReference type="AlphaFoldDB" id="A0A2S5BIU4"/>
<dbReference type="EMBL" id="PJQD01000002">
    <property type="protein sequence ID" value="POY76674.1"/>
    <property type="molecule type" value="Genomic_DNA"/>
</dbReference>
<dbReference type="PROSITE" id="PS00221">
    <property type="entry name" value="MIP"/>
    <property type="match status" value="1"/>
</dbReference>
<protein>
    <recommendedName>
        <fullName evidence="12">Aquaporin</fullName>
    </recommendedName>
</protein>
<dbReference type="GO" id="GO:0015250">
    <property type="term" value="F:water channel activity"/>
    <property type="evidence" value="ECO:0007669"/>
    <property type="project" value="TreeGrafter"/>
</dbReference>
<keyword evidence="5" id="KW-0677">Repeat</keyword>
<keyword evidence="11" id="KW-1185">Reference proteome</keyword>
<evidence type="ECO:0000256" key="8">
    <source>
        <dbReference type="SAM" id="MobiDB-lite"/>
    </source>
</evidence>
<evidence type="ECO:0000256" key="6">
    <source>
        <dbReference type="ARBA" id="ARBA00022989"/>
    </source>
</evidence>
<dbReference type="InterPro" id="IPR023271">
    <property type="entry name" value="Aquaporin-like"/>
</dbReference>
<feature type="transmembrane region" description="Helical" evidence="9">
    <location>
        <begin position="515"/>
        <end position="533"/>
    </location>
</feature>
<dbReference type="PANTHER" id="PTHR43829">
    <property type="entry name" value="AQUAPORIN OR AQUAGLYCEROPORIN RELATED"/>
    <property type="match status" value="1"/>
</dbReference>
<keyword evidence="6 9" id="KW-1133">Transmembrane helix</keyword>
<dbReference type="OrthoDB" id="3222at2759"/>
<evidence type="ECO:0000256" key="4">
    <source>
        <dbReference type="ARBA" id="ARBA00022692"/>
    </source>
</evidence>
<dbReference type="SUPFAM" id="SSF81338">
    <property type="entry name" value="Aquaporin-like"/>
    <property type="match status" value="1"/>
</dbReference>